<evidence type="ECO:0000313" key="2">
    <source>
        <dbReference type="EMBL" id="CAH3044644.1"/>
    </source>
</evidence>
<organism evidence="2 3">
    <name type="scientific">Porites lobata</name>
    <dbReference type="NCBI Taxonomy" id="104759"/>
    <lineage>
        <taxon>Eukaryota</taxon>
        <taxon>Metazoa</taxon>
        <taxon>Cnidaria</taxon>
        <taxon>Anthozoa</taxon>
        <taxon>Hexacorallia</taxon>
        <taxon>Scleractinia</taxon>
        <taxon>Fungiina</taxon>
        <taxon>Poritidae</taxon>
        <taxon>Porites</taxon>
    </lineage>
</organism>
<proteinExistence type="predicted"/>
<feature type="compositionally biased region" description="Polar residues" evidence="1">
    <location>
        <begin position="249"/>
        <end position="267"/>
    </location>
</feature>
<keyword evidence="3" id="KW-1185">Reference proteome</keyword>
<feature type="region of interest" description="Disordered" evidence="1">
    <location>
        <begin position="78"/>
        <end position="184"/>
    </location>
</feature>
<comment type="caution">
    <text evidence="2">The sequence shown here is derived from an EMBL/GenBank/DDBJ whole genome shotgun (WGS) entry which is preliminary data.</text>
</comment>
<feature type="compositionally biased region" description="Polar residues" evidence="1">
    <location>
        <begin position="141"/>
        <end position="157"/>
    </location>
</feature>
<feature type="region of interest" description="Disordered" evidence="1">
    <location>
        <begin position="207"/>
        <end position="273"/>
    </location>
</feature>
<feature type="compositionally biased region" description="Polar residues" evidence="1">
    <location>
        <begin position="84"/>
        <end position="112"/>
    </location>
</feature>
<evidence type="ECO:0000256" key="1">
    <source>
        <dbReference type="SAM" id="MobiDB-lite"/>
    </source>
</evidence>
<name>A0ABN8N7C2_9CNID</name>
<sequence>MKPSNEDLLLSKNNAKTLLFRNAVDSATLKKEEKMIQKERNLEEKIFLKQREQLMQRQSDLAIQLSPKSRRKEMLSASKLVLPEQSSPPRTRVTLSSGKPFSDAKQASASSHLTRDAPVPSSKTSLPEQSSPPRTRVAVSSGKTFSHGNHLSASNHLMQKDAHRSSSPMPEHLSPPRTRAFTSYGKTFSDGNLLSVSSHLLRDAPVSNSTNSLPDQLSPPRSRVTISRSKTFSASDRRSVTPTGKPATVSPTHSTFSLSDQQPSGTRSRGKMPAELKSRLSDNVLSVSLPDINVVSTKTLKKSSEIKLWKEELSRAGQNEGNEEASVIKDCENLRERRYLRTNSAEN</sequence>
<accession>A0ABN8N7C2</accession>
<dbReference type="Proteomes" id="UP001159405">
    <property type="component" value="Unassembled WGS sequence"/>
</dbReference>
<feature type="compositionally biased region" description="Polar residues" evidence="1">
    <location>
        <begin position="121"/>
        <end position="133"/>
    </location>
</feature>
<protein>
    <submittedName>
        <fullName evidence="2">Uncharacterized protein</fullName>
    </submittedName>
</protein>
<gene>
    <name evidence="2" type="ORF">PLOB_00004798</name>
</gene>
<evidence type="ECO:0000313" key="3">
    <source>
        <dbReference type="Proteomes" id="UP001159405"/>
    </source>
</evidence>
<reference evidence="2 3" key="1">
    <citation type="submission" date="2022-05" db="EMBL/GenBank/DDBJ databases">
        <authorList>
            <consortium name="Genoscope - CEA"/>
            <person name="William W."/>
        </authorList>
    </citation>
    <scope>NUCLEOTIDE SEQUENCE [LARGE SCALE GENOMIC DNA]</scope>
</reference>
<feature type="compositionally biased region" description="Polar residues" evidence="1">
    <location>
        <begin position="224"/>
        <end position="234"/>
    </location>
</feature>
<dbReference type="EMBL" id="CALNXK010000012">
    <property type="protein sequence ID" value="CAH3044644.1"/>
    <property type="molecule type" value="Genomic_DNA"/>
</dbReference>